<evidence type="ECO:0000259" key="3">
    <source>
        <dbReference type="PROSITE" id="PS50106"/>
    </source>
</evidence>
<dbReference type="Gene3D" id="2.40.10.120">
    <property type="match status" value="1"/>
</dbReference>
<accession>A0A2W5K3Z8</accession>
<feature type="domain" description="PDZ" evidence="3">
    <location>
        <begin position="319"/>
        <end position="357"/>
    </location>
</feature>
<name>A0A2W5K3Z8_9GAMM</name>
<dbReference type="SUPFAM" id="SSF50156">
    <property type="entry name" value="PDZ domain-like"/>
    <property type="match status" value="1"/>
</dbReference>
<dbReference type="Pfam" id="PF13365">
    <property type="entry name" value="Trypsin_2"/>
    <property type="match status" value="1"/>
</dbReference>
<dbReference type="GO" id="GO:0004252">
    <property type="term" value="F:serine-type endopeptidase activity"/>
    <property type="evidence" value="ECO:0007669"/>
    <property type="project" value="InterPro"/>
</dbReference>
<sequence length="404" mass="41912">MRSSTVRLLAFIGRFAVLGLAIAFVFSLVSPALVERLRGAFARPAAVGAPAPAGAATNGRSRGPVSYADAVNRASPSVVNIYADKITPYRQLQPRVVLDPLTQRLLGTYSMGPLMQRRDQSLGSGVIFSADGYVLTNNHVISGADDIQVLLDDDRVAKARVVGTDAETDLAVLKIDVGNLPVIAIADGAEANVGDVVLAIGNPVGIGKTVTMGIVSGTGRQLRLSSYEDFIQTDAAINAGNSGGALVNALGELIGINTAMYPRTPTRDGRGAVTPGAEGIGFAIPVATARAVLDQIVRNGVVVRGWFGVDYADIPVANGESVARRGVVVANVYPDGPAARAGLRAGDLLLKLDGREIVDQADLRNREAALAPGASVRLEGLRGTRPLDLTLLLAQRPTPGSTGT</sequence>
<organism evidence="4 5">
    <name type="scientific">Rhodanobacter denitrificans</name>
    <dbReference type="NCBI Taxonomy" id="666685"/>
    <lineage>
        <taxon>Bacteria</taxon>
        <taxon>Pseudomonadati</taxon>
        <taxon>Pseudomonadota</taxon>
        <taxon>Gammaproteobacteria</taxon>
        <taxon>Lysobacterales</taxon>
        <taxon>Rhodanobacteraceae</taxon>
        <taxon>Rhodanobacter</taxon>
    </lineage>
</organism>
<dbReference type="Pfam" id="PF13180">
    <property type="entry name" value="PDZ_2"/>
    <property type="match status" value="1"/>
</dbReference>
<dbReference type="GO" id="GO:0006508">
    <property type="term" value="P:proteolysis"/>
    <property type="evidence" value="ECO:0007669"/>
    <property type="project" value="UniProtKB-KW"/>
</dbReference>
<dbReference type="AlphaFoldDB" id="A0A2W5K3Z8"/>
<dbReference type="EMBL" id="QFPO01000021">
    <property type="protein sequence ID" value="PZQ10224.1"/>
    <property type="molecule type" value="Genomic_DNA"/>
</dbReference>
<dbReference type="PANTHER" id="PTHR43343">
    <property type="entry name" value="PEPTIDASE S12"/>
    <property type="match status" value="1"/>
</dbReference>
<comment type="caution">
    <text evidence="4">The sequence shown here is derived from an EMBL/GenBank/DDBJ whole genome shotgun (WGS) entry which is preliminary data.</text>
</comment>
<reference evidence="4 5" key="1">
    <citation type="submission" date="2017-08" db="EMBL/GenBank/DDBJ databases">
        <title>Infants hospitalized years apart are colonized by the same room-sourced microbial strains.</title>
        <authorList>
            <person name="Brooks B."/>
            <person name="Olm M.R."/>
            <person name="Firek B.A."/>
            <person name="Baker R."/>
            <person name="Thomas B.C."/>
            <person name="Morowitz M.J."/>
            <person name="Banfield J.F."/>
        </authorList>
    </citation>
    <scope>NUCLEOTIDE SEQUENCE [LARGE SCALE GENOMIC DNA]</scope>
    <source>
        <strain evidence="4">S2_005_003_R2_42</strain>
    </source>
</reference>
<protein>
    <submittedName>
        <fullName evidence="4">Peptidase S1</fullName>
    </submittedName>
</protein>
<dbReference type="Gene3D" id="2.30.42.10">
    <property type="match status" value="1"/>
</dbReference>
<dbReference type="PROSITE" id="PS50106">
    <property type="entry name" value="PDZ"/>
    <property type="match status" value="1"/>
</dbReference>
<dbReference type="Proteomes" id="UP000249046">
    <property type="component" value="Unassembled WGS sequence"/>
</dbReference>
<keyword evidence="2" id="KW-0378">Hydrolase</keyword>
<dbReference type="PANTHER" id="PTHR43343:SF3">
    <property type="entry name" value="PROTEASE DO-LIKE 8, CHLOROPLASTIC"/>
    <property type="match status" value="1"/>
</dbReference>
<dbReference type="InterPro" id="IPR009003">
    <property type="entry name" value="Peptidase_S1_PA"/>
</dbReference>
<dbReference type="InterPro" id="IPR001478">
    <property type="entry name" value="PDZ"/>
</dbReference>
<dbReference type="PRINTS" id="PR00834">
    <property type="entry name" value="PROTEASES2C"/>
</dbReference>
<proteinExistence type="predicted"/>
<dbReference type="SUPFAM" id="SSF50494">
    <property type="entry name" value="Trypsin-like serine proteases"/>
    <property type="match status" value="1"/>
</dbReference>
<keyword evidence="1" id="KW-0645">Protease</keyword>
<dbReference type="InterPro" id="IPR036034">
    <property type="entry name" value="PDZ_sf"/>
</dbReference>
<dbReference type="InterPro" id="IPR051201">
    <property type="entry name" value="Chloro_Bact_Ser_Proteases"/>
</dbReference>
<dbReference type="InterPro" id="IPR001940">
    <property type="entry name" value="Peptidase_S1C"/>
</dbReference>
<dbReference type="SMART" id="SM00228">
    <property type="entry name" value="PDZ"/>
    <property type="match status" value="1"/>
</dbReference>
<evidence type="ECO:0000313" key="5">
    <source>
        <dbReference type="Proteomes" id="UP000249046"/>
    </source>
</evidence>
<evidence type="ECO:0000256" key="1">
    <source>
        <dbReference type="ARBA" id="ARBA00022670"/>
    </source>
</evidence>
<gene>
    <name evidence="4" type="ORF">DI564_16310</name>
</gene>
<evidence type="ECO:0000256" key="2">
    <source>
        <dbReference type="ARBA" id="ARBA00022801"/>
    </source>
</evidence>
<evidence type="ECO:0000313" key="4">
    <source>
        <dbReference type="EMBL" id="PZQ10224.1"/>
    </source>
</evidence>